<proteinExistence type="predicted"/>
<organism evidence="2 3">
    <name type="scientific">Rhodothalassium salexigens DSM 2132</name>
    <dbReference type="NCBI Taxonomy" id="1188247"/>
    <lineage>
        <taxon>Bacteria</taxon>
        <taxon>Pseudomonadati</taxon>
        <taxon>Pseudomonadota</taxon>
        <taxon>Alphaproteobacteria</taxon>
        <taxon>Rhodothalassiales</taxon>
        <taxon>Rhodothalassiaceae</taxon>
        <taxon>Rhodothalassium</taxon>
    </lineage>
</organism>
<evidence type="ECO:0000313" key="3">
    <source>
        <dbReference type="Proteomes" id="UP000295399"/>
    </source>
</evidence>
<evidence type="ECO:0000256" key="1">
    <source>
        <dbReference type="SAM" id="MobiDB-lite"/>
    </source>
</evidence>
<protein>
    <submittedName>
        <fullName evidence="2">Uncharacterized protein</fullName>
    </submittedName>
</protein>
<feature type="region of interest" description="Disordered" evidence="1">
    <location>
        <begin position="1"/>
        <end position="20"/>
    </location>
</feature>
<evidence type="ECO:0000313" key="2">
    <source>
        <dbReference type="EMBL" id="TCP35252.1"/>
    </source>
</evidence>
<dbReference type="InParanoid" id="A0A4R2PIE5"/>
<accession>A0A4R2PIE5</accession>
<name>A0A4R2PIE5_RHOSA</name>
<sequence length="64" mass="6862">MTADRPSKPAAAGRRDDRDERLAQALRANLQRRKRQARAKDRAADPAPPVAAGDDPGDGRQGTA</sequence>
<feature type="region of interest" description="Disordered" evidence="1">
    <location>
        <begin position="30"/>
        <end position="64"/>
    </location>
</feature>
<dbReference type="Proteomes" id="UP000295399">
    <property type="component" value="Unassembled WGS sequence"/>
</dbReference>
<dbReference type="RefSeq" id="WP_132708156.1">
    <property type="nucleotide sequence ID" value="NZ_JACIGF010000004.1"/>
</dbReference>
<keyword evidence="3" id="KW-1185">Reference proteome</keyword>
<dbReference type="AlphaFoldDB" id="A0A4R2PIE5"/>
<reference evidence="2 3" key="1">
    <citation type="submission" date="2019-03" db="EMBL/GenBank/DDBJ databases">
        <title>Genomic Encyclopedia of Type Strains, Phase IV (KMG-IV): sequencing the most valuable type-strain genomes for metagenomic binning, comparative biology and taxonomic classification.</title>
        <authorList>
            <person name="Goeker M."/>
        </authorList>
    </citation>
    <scope>NUCLEOTIDE SEQUENCE [LARGE SCALE GENOMIC DNA]</scope>
    <source>
        <strain evidence="2 3">DSM 2132</strain>
    </source>
</reference>
<comment type="caution">
    <text evidence="2">The sequence shown here is derived from an EMBL/GenBank/DDBJ whole genome shotgun (WGS) entry which is preliminary data.</text>
</comment>
<gene>
    <name evidence="2" type="ORF">EV659_104102</name>
</gene>
<dbReference type="EMBL" id="SLXO01000004">
    <property type="protein sequence ID" value="TCP35252.1"/>
    <property type="molecule type" value="Genomic_DNA"/>
</dbReference>